<dbReference type="InterPro" id="IPR044861">
    <property type="entry name" value="IPNS-like_FE2OG_OXY"/>
</dbReference>
<protein>
    <recommendedName>
        <fullName evidence="4">Fe2OG dioxygenase domain-containing protein</fullName>
    </recommendedName>
</protein>
<proteinExistence type="inferred from homology"/>
<dbReference type="GO" id="GO:0016491">
    <property type="term" value="F:oxidoreductase activity"/>
    <property type="evidence" value="ECO:0007669"/>
    <property type="project" value="UniProtKB-KW"/>
</dbReference>
<name>A0ABD3LB71_EUCGL</name>
<evidence type="ECO:0000313" key="5">
    <source>
        <dbReference type="EMBL" id="KAL3747818.1"/>
    </source>
</evidence>
<dbReference type="InterPro" id="IPR005123">
    <property type="entry name" value="Oxoglu/Fe-dep_dioxygenase_dom"/>
</dbReference>
<evidence type="ECO:0000259" key="4">
    <source>
        <dbReference type="PROSITE" id="PS51471"/>
    </source>
</evidence>
<reference evidence="5 6" key="1">
    <citation type="submission" date="2024-11" db="EMBL/GenBank/DDBJ databases">
        <title>Chromosome-level genome assembly of Eucalyptus globulus Labill. provides insights into its genome evolution.</title>
        <authorList>
            <person name="Li X."/>
        </authorList>
    </citation>
    <scope>NUCLEOTIDE SEQUENCE [LARGE SCALE GENOMIC DNA]</scope>
    <source>
        <strain evidence="5">CL2024</strain>
        <tissue evidence="5">Fresh tender leaves</tissue>
    </source>
</reference>
<dbReference type="InterPro" id="IPR050295">
    <property type="entry name" value="Plant_2OG-oxidoreductases"/>
</dbReference>
<evidence type="ECO:0000313" key="6">
    <source>
        <dbReference type="Proteomes" id="UP001634007"/>
    </source>
</evidence>
<sequence>MVCETDSDVPVTFPKIDISLLSSEDELQKLSSIQLLWMLPGFYLSSNQVEGYGSDLVMTENRIRDCCYRLFLRVFPEDQRRLNLWPENPSDFSEILHEYTPKVKLMINHLSKAMARSLKLEETSFLNQFGDLPVMQVRFNFYPPSSRTEVFGVKPHSDRSGITVLLQDREVEGLQVLKDGAWYTVPVIPDALVVNLGDQMQIMTNGIMTNGILTNANKLRLLFALFSEPEAEKEIGPVDCLIDETRSRLYRNVRNFAAFNYECFQKGKVALEEVRI</sequence>
<keyword evidence="3" id="KW-0560">Oxidoreductase</keyword>
<gene>
    <name evidence="5" type="ORF">ACJRO7_016606</name>
</gene>
<keyword evidence="6" id="KW-1185">Reference proteome</keyword>
<evidence type="ECO:0000256" key="3">
    <source>
        <dbReference type="RuleBase" id="RU003682"/>
    </source>
</evidence>
<dbReference type="GO" id="GO:0046872">
    <property type="term" value="F:metal ion binding"/>
    <property type="evidence" value="ECO:0007669"/>
    <property type="project" value="UniProtKB-KW"/>
</dbReference>
<dbReference type="AlphaFoldDB" id="A0ABD3LB71"/>
<feature type="domain" description="Fe2OG dioxygenase" evidence="4">
    <location>
        <begin position="133"/>
        <end position="229"/>
    </location>
</feature>
<keyword evidence="2 3" id="KW-0408">Iron</keyword>
<dbReference type="PROSITE" id="PS51471">
    <property type="entry name" value="FE2OG_OXY"/>
    <property type="match status" value="1"/>
</dbReference>
<dbReference type="Pfam" id="PF03171">
    <property type="entry name" value="2OG-FeII_Oxy"/>
    <property type="match status" value="1"/>
</dbReference>
<accession>A0ABD3LB71</accession>
<dbReference type="PANTHER" id="PTHR47991">
    <property type="entry name" value="OXOGLUTARATE/IRON-DEPENDENT DIOXYGENASE"/>
    <property type="match status" value="1"/>
</dbReference>
<dbReference type="InterPro" id="IPR027443">
    <property type="entry name" value="IPNS-like_sf"/>
</dbReference>
<dbReference type="Gene3D" id="2.60.120.330">
    <property type="entry name" value="B-lactam Antibiotic, Isopenicillin N Synthase, Chain"/>
    <property type="match status" value="1"/>
</dbReference>
<comment type="caution">
    <text evidence="5">The sequence shown here is derived from an EMBL/GenBank/DDBJ whole genome shotgun (WGS) entry which is preliminary data.</text>
</comment>
<dbReference type="SUPFAM" id="SSF51197">
    <property type="entry name" value="Clavaminate synthase-like"/>
    <property type="match status" value="1"/>
</dbReference>
<dbReference type="Proteomes" id="UP001634007">
    <property type="component" value="Unassembled WGS sequence"/>
</dbReference>
<dbReference type="EMBL" id="JBJKBG010000003">
    <property type="protein sequence ID" value="KAL3747818.1"/>
    <property type="molecule type" value="Genomic_DNA"/>
</dbReference>
<keyword evidence="1 3" id="KW-0479">Metal-binding</keyword>
<organism evidence="5 6">
    <name type="scientific">Eucalyptus globulus</name>
    <name type="common">Tasmanian blue gum</name>
    <dbReference type="NCBI Taxonomy" id="34317"/>
    <lineage>
        <taxon>Eukaryota</taxon>
        <taxon>Viridiplantae</taxon>
        <taxon>Streptophyta</taxon>
        <taxon>Embryophyta</taxon>
        <taxon>Tracheophyta</taxon>
        <taxon>Spermatophyta</taxon>
        <taxon>Magnoliopsida</taxon>
        <taxon>eudicotyledons</taxon>
        <taxon>Gunneridae</taxon>
        <taxon>Pentapetalae</taxon>
        <taxon>rosids</taxon>
        <taxon>malvids</taxon>
        <taxon>Myrtales</taxon>
        <taxon>Myrtaceae</taxon>
        <taxon>Myrtoideae</taxon>
        <taxon>Eucalypteae</taxon>
        <taxon>Eucalyptus</taxon>
    </lineage>
</organism>
<evidence type="ECO:0000256" key="1">
    <source>
        <dbReference type="ARBA" id="ARBA00022723"/>
    </source>
</evidence>
<evidence type="ECO:0000256" key="2">
    <source>
        <dbReference type="ARBA" id="ARBA00023004"/>
    </source>
</evidence>
<comment type="similarity">
    <text evidence="3">Belongs to the iron/ascorbate-dependent oxidoreductase family.</text>
</comment>